<gene>
    <name evidence="1" type="ORF">CONCODRAFT_13790</name>
</gene>
<dbReference type="Proteomes" id="UP000070444">
    <property type="component" value="Unassembled WGS sequence"/>
</dbReference>
<dbReference type="Pfam" id="PF04031">
    <property type="entry name" value="Las1"/>
    <property type="match status" value="1"/>
</dbReference>
<reference evidence="1 2" key="1">
    <citation type="journal article" date="2015" name="Genome Biol. Evol.">
        <title>Phylogenomic analyses indicate that early fungi evolved digesting cell walls of algal ancestors of land plants.</title>
        <authorList>
            <person name="Chang Y."/>
            <person name="Wang S."/>
            <person name="Sekimoto S."/>
            <person name="Aerts A.L."/>
            <person name="Choi C."/>
            <person name="Clum A."/>
            <person name="LaButti K.M."/>
            <person name="Lindquist E.A."/>
            <person name="Yee Ngan C."/>
            <person name="Ohm R.A."/>
            <person name="Salamov A.A."/>
            <person name="Grigoriev I.V."/>
            <person name="Spatafora J.W."/>
            <person name="Berbee M.L."/>
        </authorList>
    </citation>
    <scope>NUCLEOTIDE SEQUENCE [LARGE SCALE GENOMIC DNA]</scope>
    <source>
        <strain evidence="1 2">NRRL 28638</strain>
    </source>
</reference>
<sequence>MTAVSTLAEKMNLPLWWVDLRHQATHDSVPSLPQLKEATYKALDWLKDNYWDVPEPEMISDEEITEAINKYKLTRKNYLKEITKNQFALSNSMDSTGYPTYVAWLIQLMKWDLMVKKKIGFGIDWEEVQSFCLELLVMNSLNNLMVFLQKRPINV</sequence>
<name>A0A137NQ34_CONC2</name>
<organism evidence="1 2">
    <name type="scientific">Conidiobolus coronatus (strain ATCC 28846 / CBS 209.66 / NRRL 28638)</name>
    <name type="common">Delacroixia coronata</name>
    <dbReference type="NCBI Taxonomy" id="796925"/>
    <lineage>
        <taxon>Eukaryota</taxon>
        <taxon>Fungi</taxon>
        <taxon>Fungi incertae sedis</taxon>
        <taxon>Zoopagomycota</taxon>
        <taxon>Entomophthoromycotina</taxon>
        <taxon>Entomophthoromycetes</taxon>
        <taxon>Entomophthorales</taxon>
        <taxon>Ancylistaceae</taxon>
        <taxon>Conidiobolus</taxon>
    </lineage>
</organism>
<dbReference type="GO" id="GO:0000460">
    <property type="term" value="P:maturation of 5.8S rRNA"/>
    <property type="evidence" value="ECO:0007669"/>
    <property type="project" value="TreeGrafter"/>
</dbReference>
<keyword evidence="2" id="KW-1185">Reference proteome</keyword>
<evidence type="ECO:0008006" key="3">
    <source>
        <dbReference type="Google" id="ProtNLM"/>
    </source>
</evidence>
<dbReference type="PANTHER" id="PTHR15002:SF0">
    <property type="entry name" value="RIBOSOMAL BIOGENESIS PROTEIN LAS1L"/>
    <property type="match status" value="1"/>
</dbReference>
<dbReference type="InterPro" id="IPR007174">
    <property type="entry name" value="Las1"/>
</dbReference>
<dbReference type="EMBL" id="KQ965110">
    <property type="protein sequence ID" value="KXN64858.1"/>
    <property type="molecule type" value="Genomic_DNA"/>
</dbReference>
<dbReference type="PANTHER" id="PTHR15002">
    <property type="entry name" value="RIBOSOMAL BIOGENESIS PROTEIN LAS1L"/>
    <property type="match status" value="1"/>
</dbReference>
<evidence type="ECO:0000313" key="1">
    <source>
        <dbReference type="EMBL" id="KXN64858.1"/>
    </source>
</evidence>
<accession>A0A137NQ34</accession>
<evidence type="ECO:0000313" key="2">
    <source>
        <dbReference type="Proteomes" id="UP000070444"/>
    </source>
</evidence>
<dbReference type="GO" id="GO:0030687">
    <property type="term" value="C:preribosome, large subunit precursor"/>
    <property type="evidence" value="ECO:0007669"/>
    <property type="project" value="TreeGrafter"/>
</dbReference>
<dbReference type="GO" id="GO:0090730">
    <property type="term" value="C:Las1 complex"/>
    <property type="evidence" value="ECO:0007669"/>
    <property type="project" value="InterPro"/>
</dbReference>
<dbReference type="GO" id="GO:0004519">
    <property type="term" value="F:endonuclease activity"/>
    <property type="evidence" value="ECO:0007669"/>
    <property type="project" value="InterPro"/>
</dbReference>
<dbReference type="AlphaFoldDB" id="A0A137NQ34"/>
<dbReference type="OrthoDB" id="10263222at2759"/>
<dbReference type="STRING" id="796925.A0A137NQ34"/>
<dbReference type="GO" id="GO:0000470">
    <property type="term" value="P:maturation of LSU-rRNA"/>
    <property type="evidence" value="ECO:0007669"/>
    <property type="project" value="TreeGrafter"/>
</dbReference>
<proteinExistence type="predicted"/>
<protein>
    <recommendedName>
        <fullName evidence="3">Las1-domain-containing protein</fullName>
    </recommendedName>
</protein>